<feature type="region of interest" description="Disordered" evidence="16">
    <location>
        <begin position="489"/>
        <end position="512"/>
    </location>
</feature>
<evidence type="ECO:0000256" key="2">
    <source>
        <dbReference type="ARBA" id="ARBA00019059"/>
    </source>
</evidence>
<organism evidence="19">
    <name type="scientific">hydrothermal vent metagenome</name>
    <dbReference type="NCBI Taxonomy" id="652676"/>
    <lineage>
        <taxon>unclassified sequences</taxon>
        <taxon>metagenomes</taxon>
        <taxon>ecological metagenomes</taxon>
    </lineage>
</organism>
<feature type="domain" description="Response regulatory" evidence="18">
    <location>
        <begin position="3"/>
        <end position="118"/>
    </location>
</feature>
<evidence type="ECO:0000256" key="8">
    <source>
        <dbReference type="ARBA" id="ARBA00023012"/>
    </source>
</evidence>
<dbReference type="InterPro" id="IPR058031">
    <property type="entry name" value="AAA_lid_NorR"/>
</dbReference>
<dbReference type="PANTHER" id="PTHR32071:SF95">
    <property type="entry name" value="DNA-BINDING TRANSCRIPTIONAL REGULATOR NTRC"/>
    <property type="match status" value="1"/>
</dbReference>
<dbReference type="GO" id="GO:0000160">
    <property type="term" value="P:phosphorelay signal transduction system"/>
    <property type="evidence" value="ECO:0007669"/>
    <property type="project" value="UniProtKB-KW"/>
</dbReference>
<dbReference type="PRINTS" id="PR01590">
    <property type="entry name" value="HTHFIS"/>
</dbReference>
<keyword evidence="11" id="KW-0010">Activator</keyword>
<dbReference type="Gene3D" id="3.40.50.300">
    <property type="entry name" value="P-loop containing nucleotide triphosphate hydrolases"/>
    <property type="match status" value="1"/>
</dbReference>
<dbReference type="InterPro" id="IPR003593">
    <property type="entry name" value="AAA+_ATPase"/>
</dbReference>
<evidence type="ECO:0000256" key="15">
    <source>
        <dbReference type="ARBA" id="ARBA00031910"/>
    </source>
</evidence>
<dbReference type="InterPro" id="IPR025662">
    <property type="entry name" value="Sigma_54_int_dom_ATP-bd_1"/>
</dbReference>
<dbReference type="PROSITE" id="PS00688">
    <property type="entry name" value="SIGMA54_INTERACT_3"/>
    <property type="match status" value="1"/>
</dbReference>
<keyword evidence="3" id="KW-0963">Cytoplasm</keyword>
<evidence type="ECO:0000256" key="11">
    <source>
        <dbReference type="ARBA" id="ARBA00023159"/>
    </source>
</evidence>
<dbReference type="EMBL" id="UOEQ01000310">
    <property type="protein sequence ID" value="VAW20917.1"/>
    <property type="molecule type" value="Genomic_DNA"/>
</dbReference>
<dbReference type="SMART" id="SM00448">
    <property type="entry name" value="REC"/>
    <property type="match status" value="1"/>
</dbReference>
<dbReference type="Pfam" id="PF00158">
    <property type="entry name" value="Sigma54_activat"/>
    <property type="match status" value="1"/>
</dbReference>
<dbReference type="AlphaFoldDB" id="A0A3B0U5Z4"/>
<keyword evidence="10" id="KW-0238">DNA-binding</keyword>
<keyword evidence="9" id="KW-0805">Transcription regulation</keyword>
<dbReference type="Gene3D" id="1.10.10.60">
    <property type="entry name" value="Homeodomain-like"/>
    <property type="match status" value="1"/>
</dbReference>
<dbReference type="InterPro" id="IPR011006">
    <property type="entry name" value="CheY-like_superfamily"/>
</dbReference>
<evidence type="ECO:0000256" key="6">
    <source>
        <dbReference type="ARBA" id="ARBA00022741"/>
    </source>
</evidence>
<keyword evidence="5" id="KW-0597">Phosphoprotein</keyword>
<evidence type="ECO:0000256" key="1">
    <source>
        <dbReference type="ARBA" id="ARBA00004496"/>
    </source>
</evidence>
<keyword evidence="8" id="KW-0902">Two-component regulatory system</keyword>
<dbReference type="FunFam" id="3.40.50.300:FF:000006">
    <property type="entry name" value="DNA-binding transcriptional regulator NtrC"/>
    <property type="match status" value="1"/>
</dbReference>
<keyword evidence="4" id="KW-0678">Repressor</keyword>
<comment type="subcellular location">
    <subcellularLocation>
        <location evidence="1">Cytoplasm</location>
    </subcellularLocation>
</comment>
<evidence type="ECO:0000259" key="17">
    <source>
        <dbReference type="PROSITE" id="PS50045"/>
    </source>
</evidence>
<dbReference type="InterPro" id="IPR025944">
    <property type="entry name" value="Sigma_54_int_dom_CS"/>
</dbReference>
<evidence type="ECO:0000256" key="13">
    <source>
        <dbReference type="ARBA" id="ARBA00023231"/>
    </source>
</evidence>
<evidence type="ECO:0000259" key="18">
    <source>
        <dbReference type="PROSITE" id="PS50110"/>
    </source>
</evidence>
<dbReference type="GO" id="GO:0005524">
    <property type="term" value="F:ATP binding"/>
    <property type="evidence" value="ECO:0007669"/>
    <property type="project" value="UniProtKB-KW"/>
</dbReference>
<dbReference type="PANTHER" id="PTHR32071">
    <property type="entry name" value="TRANSCRIPTIONAL REGULATORY PROTEIN"/>
    <property type="match status" value="1"/>
</dbReference>
<evidence type="ECO:0000256" key="9">
    <source>
        <dbReference type="ARBA" id="ARBA00023015"/>
    </source>
</evidence>
<dbReference type="Pfam" id="PF02954">
    <property type="entry name" value="HTH_8"/>
    <property type="match status" value="1"/>
</dbReference>
<keyword evidence="7" id="KW-0067">ATP-binding</keyword>
<dbReference type="InterPro" id="IPR009057">
    <property type="entry name" value="Homeodomain-like_sf"/>
</dbReference>
<dbReference type="Gene3D" id="3.40.50.2300">
    <property type="match status" value="1"/>
</dbReference>
<accession>A0A3B0U5Z4</accession>
<dbReference type="PROSITE" id="PS50045">
    <property type="entry name" value="SIGMA54_INTERACT_4"/>
    <property type="match status" value="1"/>
</dbReference>
<name>A0A3B0U5Z4_9ZZZZ</name>
<dbReference type="InterPro" id="IPR025943">
    <property type="entry name" value="Sigma_54_int_dom_ATP-bd_2"/>
</dbReference>
<evidence type="ECO:0000256" key="12">
    <source>
        <dbReference type="ARBA" id="ARBA00023163"/>
    </source>
</evidence>
<proteinExistence type="predicted"/>
<evidence type="ECO:0000256" key="10">
    <source>
        <dbReference type="ARBA" id="ARBA00023125"/>
    </source>
</evidence>
<dbReference type="PROSITE" id="PS50110">
    <property type="entry name" value="RESPONSE_REGULATORY"/>
    <property type="match status" value="1"/>
</dbReference>
<keyword evidence="6" id="KW-0547">Nucleotide-binding</keyword>
<evidence type="ECO:0000313" key="19">
    <source>
        <dbReference type="EMBL" id="VAW20917.1"/>
    </source>
</evidence>
<dbReference type="InterPro" id="IPR002078">
    <property type="entry name" value="Sigma_54_int"/>
</dbReference>
<dbReference type="Gene3D" id="1.10.8.60">
    <property type="match status" value="1"/>
</dbReference>
<dbReference type="GO" id="GO:0043565">
    <property type="term" value="F:sequence-specific DNA binding"/>
    <property type="evidence" value="ECO:0007669"/>
    <property type="project" value="InterPro"/>
</dbReference>
<dbReference type="CDD" id="cd00009">
    <property type="entry name" value="AAA"/>
    <property type="match status" value="1"/>
</dbReference>
<gene>
    <name evidence="19" type="ORF">MNBD_ALPHA11-945</name>
</gene>
<dbReference type="PROSITE" id="PS00676">
    <property type="entry name" value="SIGMA54_INTERACT_2"/>
    <property type="match status" value="1"/>
</dbReference>
<dbReference type="SUPFAM" id="SSF46689">
    <property type="entry name" value="Homeodomain-like"/>
    <property type="match status" value="1"/>
</dbReference>
<keyword evidence="13" id="KW-0535">Nitrogen fixation</keyword>
<dbReference type="GO" id="GO:0006355">
    <property type="term" value="P:regulation of DNA-templated transcription"/>
    <property type="evidence" value="ECO:0007669"/>
    <property type="project" value="InterPro"/>
</dbReference>
<dbReference type="PROSITE" id="PS00675">
    <property type="entry name" value="SIGMA54_INTERACT_1"/>
    <property type="match status" value="1"/>
</dbReference>
<dbReference type="GO" id="GO:0005737">
    <property type="term" value="C:cytoplasm"/>
    <property type="evidence" value="ECO:0007669"/>
    <property type="project" value="UniProtKB-SubCell"/>
</dbReference>
<dbReference type="SUPFAM" id="SSF52172">
    <property type="entry name" value="CheY-like"/>
    <property type="match status" value="1"/>
</dbReference>
<dbReference type="SMART" id="SM00382">
    <property type="entry name" value="AAA"/>
    <property type="match status" value="1"/>
</dbReference>
<dbReference type="InterPro" id="IPR002197">
    <property type="entry name" value="HTH_Fis"/>
</dbReference>
<evidence type="ECO:0000256" key="16">
    <source>
        <dbReference type="SAM" id="MobiDB-lite"/>
    </source>
</evidence>
<dbReference type="InterPro" id="IPR027417">
    <property type="entry name" value="P-loop_NTPase"/>
</dbReference>
<dbReference type="Pfam" id="PF25601">
    <property type="entry name" value="AAA_lid_14"/>
    <property type="match status" value="1"/>
</dbReference>
<evidence type="ECO:0000256" key="4">
    <source>
        <dbReference type="ARBA" id="ARBA00022491"/>
    </source>
</evidence>
<sequence>MTKVLIVDDDPVQLRITSAIAQKDGMEVLSATGGEEALALLREHRNICAMVLDMVMPDLDGMGVMQAMAHEHITCPTIVQTASSSLDTVINAMRQGAVDFFVKPVAPERLIISLRNALKLGQLETCVRLDQHRREGKMLLSDIIAQSPAMDRVIELASKAAKSDIPVLIEGETGVGKEVIARAIQGSSNRAGKPFIIVNCGAIPKDLIESTLFGHKKGSFTGATGDHAGKFLEADGGTLFLDEIGELPKNAQVKLLRALQSGEIEAVGSNKPKKVNVRIISATNRRLLNMAKEKTFREDLYYRMNVFPIYVPPLRDRPEDISLLAQFFLTRLGSETGRRISSMTEETLDLLQSYNWPGNVRQLENAIYRAIVLCDSNRLAPVDFPQIVIGTSSRKKALKQSQQLPGLPEPVHIDMAPKKPEPDLDSSDNAGENNKKPDRFLAPDGAIQPLNNVEKDLIAFALEYHDGKMSRVAKSLKIGRSTLYRKLKEYELDPDPKNNGDPTAKKDSELAA</sequence>
<dbReference type="InterPro" id="IPR001789">
    <property type="entry name" value="Sig_transdc_resp-reg_receiver"/>
</dbReference>
<evidence type="ECO:0000256" key="14">
    <source>
        <dbReference type="ARBA" id="ARBA00029881"/>
    </source>
</evidence>
<feature type="region of interest" description="Disordered" evidence="16">
    <location>
        <begin position="398"/>
        <end position="446"/>
    </location>
</feature>
<protein>
    <recommendedName>
        <fullName evidence="2">DNA-binding transcriptional regulator NtrC</fullName>
    </recommendedName>
    <alternativeName>
        <fullName evidence="14">Nitrogen regulation protein NR(I)</fullName>
    </alternativeName>
    <alternativeName>
        <fullName evidence="15">Nitrogen regulator I</fullName>
    </alternativeName>
</protein>
<evidence type="ECO:0000256" key="3">
    <source>
        <dbReference type="ARBA" id="ARBA00022490"/>
    </source>
</evidence>
<reference evidence="19" key="1">
    <citation type="submission" date="2018-06" db="EMBL/GenBank/DDBJ databases">
        <authorList>
            <person name="Zhirakovskaya E."/>
        </authorList>
    </citation>
    <scope>NUCLEOTIDE SEQUENCE</scope>
</reference>
<dbReference type="Pfam" id="PF00072">
    <property type="entry name" value="Response_reg"/>
    <property type="match status" value="1"/>
</dbReference>
<dbReference type="SUPFAM" id="SSF52540">
    <property type="entry name" value="P-loop containing nucleoside triphosphate hydrolases"/>
    <property type="match status" value="1"/>
</dbReference>
<keyword evidence="12" id="KW-0804">Transcription</keyword>
<feature type="compositionally biased region" description="Basic and acidic residues" evidence="16">
    <location>
        <begin position="411"/>
        <end position="422"/>
    </location>
</feature>
<feature type="domain" description="Sigma-54 factor interaction" evidence="17">
    <location>
        <begin position="143"/>
        <end position="372"/>
    </location>
</feature>
<evidence type="ECO:0000256" key="5">
    <source>
        <dbReference type="ARBA" id="ARBA00022553"/>
    </source>
</evidence>
<evidence type="ECO:0000256" key="7">
    <source>
        <dbReference type="ARBA" id="ARBA00022840"/>
    </source>
</evidence>